<dbReference type="AlphaFoldDB" id="A0A834WA66"/>
<proteinExistence type="predicted"/>
<keyword evidence="3" id="KW-1185">Reference proteome</keyword>
<evidence type="ECO:0000313" key="2">
    <source>
        <dbReference type="EMBL" id="KAF7809629.1"/>
    </source>
</evidence>
<feature type="compositionally biased region" description="Basic and acidic residues" evidence="1">
    <location>
        <begin position="9"/>
        <end position="43"/>
    </location>
</feature>
<comment type="caution">
    <text evidence="2">The sequence shown here is derived from an EMBL/GenBank/DDBJ whole genome shotgun (WGS) entry which is preliminary data.</text>
</comment>
<dbReference type="EMBL" id="JAAIUW010000011">
    <property type="protein sequence ID" value="KAF7809629.1"/>
    <property type="molecule type" value="Genomic_DNA"/>
</dbReference>
<evidence type="ECO:0000256" key="1">
    <source>
        <dbReference type="SAM" id="MobiDB-lite"/>
    </source>
</evidence>
<protein>
    <submittedName>
        <fullName evidence="2">Uncharacterized protein</fullName>
    </submittedName>
</protein>
<accession>A0A834WA66</accession>
<reference evidence="2" key="1">
    <citation type="submission" date="2020-09" db="EMBL/GenBank/DDBJ databases">
        <title>Genome-Enabled Discovery of Anthraquinone Biosynthesis in Senna tora.</title>
        <authorList>
            <person name="Kang S.-H."/>
            <person name="Pandey R.P."/>
            <person name="Lee C.-M."/>
            <person name="Sim J.-S."/>
            <person name="Jeong J.-T."/>
            <person name="Choi B.-S."/>
            <person name="Jung M."/>
            <person name="Ginzburg D."/>
            <person name="Zhao K."/>
            <person name="Won S.Y."/>
            <person name="Oh T.-J."/>
            <person name="Yu Y."/>
            <person name="Kim N.-H."/>
            <person name="Lee O.R."/>
            <person name="Lee T.-H."/>
            <person name="Bashyal P."/>
            <person name="Kim T.-S."/>
            <person name="Lee W.-H."/>
            <person name="Kawkins C."/>
            <person name="Kim C.-K."/>
            <person name="Kim J.S."/>
            <person name="Ahn B.O."/>
            <person name="Rhee S.Y."/>
            <person name="Sohng J.K."/>
        </authorList>
    </citation>
    <scope>NUCLEOTIDE SEQUENCE</scope>
    <source>
        <tissue evidence="2">Leaf</tissue>
    </source>
</reference>
<gene>
    <name evidence="2" type="ORF">G2W53_036372</name>
</gene>
<name>A0A834WA66_9FABA</name>
<organism evidence="2 3">
    <name type="scientific">Senna tora</name>
    <dbReference type="NCBI Taxonomy" id="362788"/>
    <lineage>
        <taxon>Eukaryota</taxon>
        <taxon>Viridiplantae</taxon>
        <taxon>Streptophyta</taxon>
        <taxon>Embryophyta</taxon>
        <taxon>Tracheophyta</taxon>
        <taxon>Spermatophyta</taxon>
        <taxon>Magnoliopsida</taxon>
        <taxon>eudicotyledons</taxon>
        <taxon>Gunneridae</taxon>
        <taxon>Pentapetalae</taxon>
        <taxon>rosids</taxon>
        <taxon>fabids</taxon>
        <taxon>Fabales</taxon>
        <taxon>Fabaceae</taxon>
        <taxon>Caesalpinioideae</taxon>
        <taxon>Cassia clade</taxon>
        <taxon>Senna</taxon>
    </lineage>
</organism>
<dbReference type="Proteomes" id="UP000634136">
    <property type="component" value="Unassembled WGS sequence"/>
</dbReference>
<evidence type="ECO:0000313" key="3">
    <source>
        <dbReference type="Proteomes" id="UP000634136"/>
    </source>
</evidence>
<feature type="region of interest" description="Disordered" evidence="1">
    <location>
        <begin position="1"/>
        <end position="43"/>
    </location>
</feature>
<sequence>MTRSPLQKSDSDLYKQEEEEEKTVAEFRKRDPPRNAEETNQRKGKEIIRIHHLLQKMMQFRCRLSVFCAELMSMASSSDSTQIQGFLFCGGHLQSTSMPFR</sequence>